<reference evidence="1 2" key="1">
    <citation type="submission" date="2018-11" db="EMBL/GenBank/DDBJ databases">
        <authorList>
            <consortium name="Pathogen Informatics"/>
        </authorList>
    </citation>
    <scope>NUCLEOTIDE SEQUENCE [LARGE SCALE GENOMIC DNA]</scope>
</reference>
<sequence length="167" mass="18939">MDAPSLMQAISNMALITQNSRDLPREAQNEIANFFGKVADKIATYTQYMTPEDAQAGANSQLDLPVPFDVTTDFRDMDYDTDIDSEEPLEVDSGDQLEALSAFDTRKKQEDVVSLFETTIVLVSPEMKLLYNVNFRCMIWHPFCHAEATPLRLILKHADYLHAYPKS</sequence>
<accession>A0A3P7P3C2</accession>
<dbReference type="EMBL" id="UYRU01060167">
    <property type="protein sequence ID" value="VDN14722.1"/>
    <property type="molecule type" value="Genomic_DNA"/>
</dbReference>
<protein>
    <submittedName>
        <fullName evidence="1">Uncharacterized protein</fullName>
    </submittedName>
</protein>
<evidence type="ECO:0000313" key="1">
    <source>
        <dbReference type="EMBL" id="VDN14722.1"/>
    </source>
</evidence>
<dbReference type="OrthoDB" id="10565095at2759"/>
<keyword evidence="2" id="KW-1185">Reference proteome</keyword>
<gene>
    <name evidence="1" type="ORF">DILT_LOCUS10553</name>
</gene>
<evidence type="ECO:0000313" key="2">
    <source>
        <dbReference type="Proteomes" id="UP000281553"/>
    </source>
</evidence>
<proteinExistence type="predicted"/>
<dbReference type="Proteomes" id="UP000281553">
    <property type="component" value="Unassembled WGS sequence"/>
</dbReference>
<name>A0A3P7P3C2_DIBLA</name>
<dbReference type="AlphaFoldDB" id="A0A3P7P3C2"/>
<organism evidence="1 2">
    <name type="scientific">Dibothriocephalus latus</name>
    <name type="common">Fish tapeworm</name>
    <name type="synonym">Diphyllobothrium latum</name>
    <dbReference type="NCBI Taxonomy" id="60516"/>
    <lineage>
        <taxon>Eukaryota</taxon>
        <taxon>Metazoa</taxon>
        <taxon>Spiralia</taxon>
        <taxon>Lophotrochozoa</taxon>
        <taxon>Platyhelminthes</taxon>
        <taxon>Cestoda</taxon>
        <taxon>Eucestoda</taxon>
        <taxon>Diphyllobothriidea</taxon>
        <taxon>Diphyllobothriidae</taxon>
        <taxon>Dibothriocephalus</taxon>
    </lineage>
</organism>